<gene>
    <name evidence="2" type="ORF">MSAN_01751900</name>
</gene>
<dbReference type="AlphaFoldDB" id="A0A8H7CUL5"/>
<feature type="region of interest" description="Disordered" evidence="1">
    <location>
        <begin position="1"/>
        <end position="27"/>
    </location>
</feature>
<comment type="caution">
    <text evidence="2">The sequence shown here is derived from an EMBL/GenBank/DDBJ whole genome shotgun (WGS) entry which is preliminary data.</text>
</comment>
<dbReference type="Proteomes" id="UP000623467">
    <property type="component" value="Unassembled WGS sequence"/>
</dbReference>
<dbReference type="EMBL" id="JACAZH010000017">
    <property type="protein sequence ID" value="KAF7347998.1"/>
    <property type="molecule type" value="Genomic_DNA"/>
</dbReference>
<evidence type="ECO:0000313" key="2">
    <source>
        <dbReference type="EMBL" id="KAF7347998.1"/>
    </source>
</evidence>
<proteinExistence type="predicted"/>
<sequence length="373" mass="40816">MEPSESLKGNLNPSASPASPSLSSHQQKCRLLQLPPALLVAVSTPCSMPWMSPLLSPPSRKRTHASVDPASDQEEDDEHLPANVFNLTPRNVVAMLQRLGESKRLRVDQINDGINSVNDPPAVQGAKMILGLHVLHNRLDALETGKPPFTVSKDTEININFYAAAILLSTKLSAYKGSVVKNILLDILKVNRFDLPPNIERHPADYAKLVAVVQEAFTQLRSKIKKALAASFKVNKQPAPSAREHQNIFDLTTHLVQGTKCAVTPELCARVALMRQVYIEDSGPKFWDSLDADLRKIRNRAGGNARKLNKAFENVLSTDRATHGVDDYSIPTEVVDDVQREVDDTISATSADKAASIPATTTVTDEQQVESEA</sequence>
<dbReference type="OrthoDB" id="3236341at2759"/>
<accession>A0A8H7CUL5</accession>
<reference evidence="2" key="1">
    <citation type="submission" date="2020-05" db="EMBL/GenBank/DDBJ databases">
        <title>Mycena genomes resolve the evolution of fungal bioluminescence.</title>
        <authorList>
            <person name="Tsai I.J."/>
        </authorList>
    </citation>
    <scope>NUCLEOTIDE SEQUENCE</scope>
    <source>
        <strain evidence="2">160909Yilan</strain>
    </source>
</reference>
<evidence type="ECO:0000256" key="1">
    <source>
        <dbReference type="SAM" id="MobiDB-lite"/>
    </source>
</evidence>
<feature type="region of interest" description="Disordered" evidence="1">
    <location>
        <begin position="347"/>
        <end position="373"/>
    </location>
</feature>
<feature type="compositionally biased region" description="Low complexity" evidence="1">
    <location>
        <begin position="10"/>
        <end position="24"/>
    </location>
</feature>
<organism evidence="2 3">
    <name type="scientific">Mycena sanguinolenta</name>
    <dbReference type="NCBI Taxonomy" id="230812"/>
    <lineage>
        <taxon>Eukaryota</taxon>
        <taxon>Fungi</taxon>
        <taxon>Dikarya</taxon>
        <taxon>Basidiomycota</taxon>
        <taxon>Agaricomycotina</taxon>
        <taxon>Agaricomycetes</taxon>
        <taxon>Agaricomycetidae</taxon>
        <taxon>Agaricales</taxon>
        <taxon>Marasmiineae</taxon>
        <taxon>Mycenaceae</taxon>
        <taxon>Mycena</taxon>
    </lineage>
</organism>
<keyword evidence="3" id="KW-1185">Reference proteome</keyword>
<feature type="region of interest" description="Disordered" evidence="1">
    <location>
        <begin position="54"/>
        <end position="79"/>
    </location>
</feature>
<name>A0A8H7CUL5_9AGAR</name>
<evidence type="ECO:0000313" key="3">
    <source>
        <dbReference type="Proteomes" id="UP000623467"/>
    </source>
</evidence>
<protein>
    <submittedName>
        <fullName evidence="2">Uncharacterized protein</fullName>
    </submittedName>
</protein>